<dbReference type="Pfam" id="PF00359">
    <property type="entry name" value="PTS_EIIA_2"/>
    <property type="match status" value="1"/>
</dbReference>
<comment type="caution">
    <text evidence="2">The sequence shown here is derived from an EMBL/GenBank/DDBJ whole genome shotgun (WGS) entry which is preliminary data.</text>
</comment>
<accession>A0A3E2W206</accession>
<evidence type="ECO:0000259" key="1">
    <source>
        <dbReference type="PROSITE" id="PS51094"/>
    </source>
</evidence>
<dbReference type="SUPFAM" id="SSF55804">
    <property type="entry name" value="Phoshotransferase/anion transport protein"/>
    <property type="match status" value="1"/>
</dbReference>
<dbReference type="OrthoDB" id="370976at2"/>
<feature type="domain" description="PTS EIIA type-2" evidence="1">
    <location>
        <begin position="2"/>
        <end position="149"/>
    </location>
</feature>
<proteinExistence type="predicted"/>
<dbReference type="CDD" id="cd00211">
    <property type="entry name" value="PTS_IIA_fru"/>
    <property type="match status" value="1"/>
</dbReference>
<name>A0A3E2W206_CLOIN</name>
<sequence length="151" mass="17188">MSIVDKNLIRMHLCAGTRDEALRNMGMLLFEKGYVRESYTEALLKREEIYPTGLNLQTISIAMPHTDPSHVLKPAIAIATMEKPVTFMHMGNTGVSVPAEILFVMAIQNPKEQIDQLRKVMKAFADPMIVRKFQLASDEQEIFTLGKRYFD</sequence>
<protein>
    <submittedName>
        <fullName evidence="2">PTS sugar transporter subunit IIA</fullName>
    </submittedName>
</protein>
<gene>
    <name evidence="2" type="ORF">DXA38_04880</name>
</gene>
<dbReference type="AlphaFoldDB" id="A0A3E2W206"/>
<dbReference type="Proteomes" id="UP000260025">
    <property type="component" value="Unassembled WGS sequence"/>
</dbReference>
<organism evidence="2 3">
    <name type="scientific">Clostridium innocuum</name>
    <dbReference type="NCBI Taxonomy" id="1522"/>
    <lineage>
        <taxon>Bacteria</taxon>
        <taxon>Bacillati</taxon>
        <taxon>Bacillota</taxon>
        <taxon>Clostridia</taxon>
        <taxon>Eubacteriales</taxon>
        <taxon>Clostridiaceae</taxon>
        <taxon>Clostridium</taxon>
    </lineage>
</organism>
<dbReference type="InterPro" id="IPR002178">
    <property type="entry name" value="PTS_EIIA_type-2_dom"/>
</dbReference>
<evidence type="ECO:0000313" key="2">
    <source>
        <dbReference type="EMBL" id="RGC17648.1"/>
    </source>
</evidence>
<dbReference type="RefSeq" id="WP_117442220.1">
    <property type="nucleotide sequence ID" value="NZ_JAJFEN010000081.1"/>
</dbReference>
<dbReference type="PROSITE" id="PS51094">
    <property type="entry name" value="PTS_EIIA_TYPE_2"/>
    <property type="match status" value="1"/>
</dbReference>
<reference evidence="2 3" key="1">
    <citation type="submission" date="2018-08" db="EMBL/GenBank/DDBJ databases">
        <title>A genome reference for cultivated species of the human gut microbiota.</title>
        <authorList>
            <person name="Zou Y."/>
            <person name="Xue W."/>
            <person name="Luo G."/>
        </authorList>
    </citation>
    <scope>NUCLEOTIDE SEQUENCE [LARGE SCALE GENOMIC DNA]</scope>
    <source>
        <strain evidence="2 3">OF01-2LB</strain>
    </source>
</reference>
<dbReference type="PANTHER" id="PTHR47738">
    <property type="entry name" value="PTS SYSTEM FRUCTOSE-LIKE EIIA COMPONENT-RELATED"/>
    <property type="match status" value="1"/>
</dbReference>
<dbReference type="EMBL" id="QVEV01000004">
    <property type="protein sequence ID" value="RGC17648.1"/>
    <property type="molecule type" value="Genomic_DNA"/>
</dbReference>
<dbReference type="PANTHER" id="PTHR47738:SF3">
    <property type="entry name" value="PHOSPHOTRANSFERASE SYSTEM MANNITOL_FRUCTOSE-SPECIFIC IIA DOMAIN CONTAINING PROTEIN"/>
    <property type="match status" value="1"/>
</dbReference>
<evidence type="ECO:0000313" key="3">
    <source>
        <dbReference type="Proteomes" id="UP000260025"/>
    </source>
</evidence>
<dbReference type="Gene3D" id="3.40.930.10">
    <property type="entry name" value="Mannitol-specific EII, Chain A"/>
    <property type="match status" value="1"/>
</dbReference>
<dbReference type="InterPro" id="IPR016152">
    <property type="entry name" value="PTrfase/Anion_transptr"/>
</dbReference>
<dbReference type="InterPro" id="IPR051541">
    <property type="entry name" value="PTS_SugarTrans_NitroReg"/>
</dbReference>
<keyword evidence="2" id="KW-0762">Sugar transport</keyword>
<keyword evidence="2" id="KW-0813">Transport</keyword>